<keyword evidence="3" id="KW-0472">Membrane</keyword>
<feature type="region of interest" description="Disordered" evidence="2">
    <location>
        <begin position="1"/>
        <end position="72"/>
    </location>
</feature>
<dbReference type="Pfam" id="PF03816">
    <property type="entry name" value="LytR_cpsA_psr"/>
    <property type="match status" value="1"/>
</dbReference>
<keyword evidence="3" id="KW-1133">Transmembrane helix</keyword>
<feature type="transmembrane region" description="Helical" evidence="3">
    <location>
        <begin position="74"/>
        <end position="98"/>
    </location>
</feature>
<sequence>MAGTSDHGAAPVRAVSGATLRGSDSARGRVTRDNGGSRVGCDSSSRPGKVLRVSQEPTSAAAPRRRGRSRRKHTVGQVLLVSLVVLGLVTALSVVFLYRHLNGNLTVSDAFDEVDNAPEEVVTGPQKPMNVLVMGSDTREGEGNQIDGEGGAGSDTTILFHLSADRTRAYGVSIPRDSLVTRPDCGADNEIPGGENVMWNEAFGLGEEACTIEQFQEATGVRVHHFVVVDFNGFKDMVDAIGGVDVCIPRDFEDPAHNIHIEAGDRVLKGDEALSYVRVRYNIGDGSDLGRIKRQQAFIASMVNKVVSAGTLANPARVVSFLNAATKSLTVDEGLQNVTKIAQLALEFQDIGLGNIQFVTVPNGYYPSDSEFRGRVFWKQPDAKRLWKKIAADKPLTSRLTDGAISAQQPPGSESPSPTAQPSKTGSDSPSPSETESSETESPSETASPGETESPSGTASPSASPTSTLSAEEAEQLGLCA</sequence>
<dbReference type="PANTHER" id="PTHR33392:SF6">
    <property type="entry name" value="POLYISOPRENYL-TEICHOIC ACID--PEPTIDOGLYCAN TEICHOIC ACID TRANSFERASE TAGU"/>
    <property type="match status" value="1"/>
</dbReference>
<dbReference type="NCBIfam" id="TIGR00350">
    <property type="entry name" value="lytR_cpsA_psr"/>
    <property type="match status" value="1"/>
</dbReference>
<reference evidence="5 6" key="1">
    <citation type="submission" date="2018-04" db="EMBL/GenBank/DDBJ databases">
        <title>Genome of Nocardioides gansuensis WSJ-1.</title>
        <authorList>
            <person name="Wu S."/>
            <person name="Wang G."/>
        </authorList>
    </citation>
    <scope>NUCLEOTIDE SEQUENCE [LARGE SCALE GENOMIC DNA]</scope>
    <source>
        <strain evidence="5 6">WSJ-1</strain>
    </source>
</reference>
<evidence type="ECO:0000256" key="1">
    <source>
        <dbReference type="ARBA" id="ARBA00006068"/>
    </source>
</evidence>
<evidence type="ECO:0000313" key="6">
    <source>
        <dbReference type="Proteomes" id="UP000246018"/>
    </source>
</evidence>
<feature type="compositionally biased region" description="Basic residues" evidence="2">
    <location>
        <begin position="63"/>
        <end position="72"/>
    </location>
</feature>
<feature type="compositionally biased region" description="Polar residues" evidence="2">
    <location>
        <begin position="406"/>
        <end position="424"/>
    </location>
</feature>
<feature type="compositionally biased region" description="Low complexity" evidence="2">
    <location>
        <begin position="425"/>
        <end position="471"/>
    </location>
</feature>
<name>A0A2T8F677_9ACTN</name>
<evidence type="ECO:0000256" key="3">
    <source>
        <dbReference type="SAM" id="Phobius"/>
    </source>
</evidence>
<gene>
    <name evidence="5" type="ORF">DDE18_18875</name>
</gene>
<keyword evidence="3" id="KW-0812">Transmembrane</keyword>
<keyword evidence="6" id="KW-1185">Reference proteome</keyword>
<dbReference type="InterPro" id="IPR050922">
    <property type="entry name" value="LytR/CpsA/Psr_CW_biosynth"/>
</dbReference>
<feature type="region of interest" description="Disordered" evidence="2">
    <location>
        <begin position="398"/>
        <end position="481"/>
    </location>
</feature>
<dbReference type="Proteomes" id="UP000246018">
    <property type="component" value="Unassembled WGS sequence"/>
</dbReference>
<accession>A0A2T8F677</accession>
<dbReference type="OrthoDB" id="9782542at2"/>
<proteinExistence type="inferred from homology"/>
<organism evidence="5 6">
    <name type="scientific">Nocardioides gansuensis</name>
    <dbReference type="NCBI Taxonomy" id="2138300"/>
    <lineage>
        <taxon>Bacteria</taxon>
        <taxon>Bacillati</taxon>
        <taxon>Actinomycetota</taxon>
        <taxon>Actinomycetes</taxon>
        <taxon>Propionibacteriales</taxon>
        <taxon>Nocardioidaceae</taxon>
        <taxon>Nocardioides</taxon>
    </lineage>
</organism>
<evidence type="ECO:0000313" key="5">
    <source>
        <dbReference type="EMBL" id="PVG81215.1"/>
    </source>
</evidence>
<dbReference type="InterPro" id="IPR004474">
    <property type="entry name" value="LytR_CpsA_psr"/>
</dbReference>
<dbReference type="PANTHER" id="PTHR33392">
    <property type="entry name" value="POLYISOPRENYL-TEICHOIC ACID--PEPTIDOGLYCAN TEICHOIC ACID TRANSFERASE TAGU"/>
    <property type="match status" value="1"/>
</dbReference>
<evidence type="ECO:0000259" key="4">
    <source>
        <dbReference type="Pfam" id="PF03816"/>
    </source>
</evidence>
<evidence type="ECO:0000256" key="2">
    <source>
        <dbReference type="SAM" id="MobiDB-lite"/>
    </source>
</evidence>
<comment type="caution">
    <text evidence="5">The sequence shown here is derived from an EMBL/GenBank/DDBJ whole genome shotgun (WGS) entry which is preliminary data.</text>
</comment>
<comment type="similarity">
    <text evidence="1">Belongs to the LytR/CpsA/Psr (LCP) family.</text>
</comment>
<dbReference type="Gene3D" id="3.40.630.190">
    <property type="entry name" value="LCP protein"/>
    <property type="match status" value="1"/>
</dbReference>
<protein>
    <submittedName>
        <fullName evidence="5">LytR family transcriptional regulator</fullName>
    </submittedName>
</protein>
<feature type="domain" description="Cell envelope-related transcriptional attenuator" evidence="4">
    <location>
        <begin position="154"/>
        <end position="307"/>
    </location>
</feature>
<dbReference type="EMBL" id="QDGZ01000009">
    <property type="protein sequence ID" value="PVG81215.1"/>
    <property type="molecule type" value="Genomic_DNA"/>
</dbReference>
<dbReference type="AlphaFoldDB" id="A0A2T8F677"/>